<evidence type="ECO:0000313" key="3">
    <source>
        <dbReference type="Proteomes" id="UP000070700"/>
    </source>
</evidence>
<protein>
    <submittedName>
        <fullName evidence="2">Uncharacterized protein</fullName>
    </submittedName>
</protein>
<dbReference type="InParanoid" id="A0A194X495"/>
<name>A0A194X495_MOLSC</name>
<dbReference type="Proteomes" id="UP000070700">
    <property type="component" value="Unassembled WGS sequence"/>
</dbReference>
<accession>A0A194X495</accession>
<feature type="compositionally biased region" description="Basic and acidic residues" evidence="1">
    <location>
        <begin position="93"/>
        <end position="125"/>
    </location>
</feature>
<dbReference type="EMBL" id="KQ947419">
    <property type="protein sequence ID" value="KUJ15000.1"/>
    <property type="molecule type" value="Genomic_DNA"/>
</dbReference>
<keyword evidence="3" id="KW-1185">Reference proteome</keyword>
<dbReference type="RefSeq" id="XP_018069355.1">
    <property type="nucleotide sequence ID" value="XM_018221231.1"/>
</dbReference>
<proteinExistence type="predicted"/>
<feature type="region of interest" description="Disordered" evidence="1">
    <location>
        <begin position="26"/>
        <end position="47"/>
    </location>
</feature>
<dbReference type="GeneID" id="28830957"/>
<dbReference type="AlphaFoldDB" id="A0A194X495"/>
<organism evidence="2 3">
    <name type="scientific">Mollisia scopiformis</name>
    <name type="common">Conifer needle endophyte fungus</name>
    <name type="synonym">Phialocephala scopiformis</name>
    <dbReference type="NCBI Taxonomy" id="149040"/>
    <lineage>
        <taxon>Eukaryota</taxon>
        <taxon>Fungi</taxon>
        <taxon>Dikarya</taxon>
        <taxon>Ascomycota</taxon>
        <taxon>Pezizomycotina</taxon>
        <taxon>Leotiomycetes</taxon>
        <taxon>Helotiales</taxon>
        <taxon>Mollisiaceae</taxon>
        <taxon>Mollisia</taxon>
    </lineage>
</organism>
<reference evidence="2 3" key="1">
    <citation type="submission" date="2015-10" db="EMBL/GenBank/DDBJ databases">
        <title>Full genome of DAOMC 229536 Phialocephala scopiformis, a fungal endophyte of spruce producing the potent anti-insectan compound rugulosin.</title>
        <authorList>
            <consortium name="DOE Joint Genome Institute"/>
            <person name="Walker A.K."/>
            <person name="Frasz S.L."/>
            <person name="Seifert K.A."/>
            <person name="Miller J.D."/>
            <person name="Mondo S.J."/>
            <person name="Labutti K."/>
            <person name="Lipzen A."/>
            <person name="Dockter R."/>
            <person name="Kennedy M."/>
            <person name="Grigoriev I.V."/>
            <person name="Spatafora J.W."/>
        </authorList>
    </citation>
    <scope>NUCLEOTIDE SEQUENCE [LARGE SCALE GENOMIC DNA]</scope>
    <source>
        <strain evidence="2 3">CBS 120377</strain>
    </source>
</reference>
<feature type="compositionally biased region" description="Basic and acidic residues" evidence="1">
    <location>
        <begin position="37"/>
        <end position="47"/>
    </location>
</feature>
<sequence length="146" mass="16717">MLPPPSLPPSLPATINRITKTLSKLRTSLSQHQKTTRSHDRSGLPDHHVLDLSQKLTKLEIEWSVEFRSTDPRRIERFGKKVDALQEEIEKLSKGKTGKERGSGWDEKRSRMAQYESERDAEMRGRHGARGSGGWKTWLSGYCLYS</sequence>
<feature type="region of interest" description="Disordered" evidence="1">
    <location>
        <begin position="93"/>
        <end position="135"/>
    </location>
</feature>
<gene>
    <name evidence="2" type="ORF">LY89DRAFT_751649</name>
</gene>
<evidence type="ECO:0000313" key="2">
    <source>
        <dbReference type="EMBL" id="KUJ15000.1"/>
    </source>
</evidence>
<dbReference type="KEGG" id="psco:LY89DRAFT_751649"/>
<evidence type="ECO:0000256" key="1">
    <source>
        <dbReference type="SAM" id="MobiDB-lite"/>
    </source>
</evidence>